<gene>
    <name evidence="2" type="ORF">MIND_00360900</name>
</gene>
<dbReference type="PANTHER" id="PTHR15396">
    <property type="entry name" value="RIBONUCLEASE P PROTEIN SUBUNIT P40"/>
    <property type="match status" value="1"/>
</dbReference>
<dbReference type="GO" id="GO:0001682">
    <property type="term" value="P:tRNA 5'-leader removal"/>
    <property type="evidence" value="ECO:0007669"/>
    <property type="project" value="InterPro"/>
</dbReference>
<name>A0A8H6WB66_9AGAR</name>
<dbReference type="GO" id="GO:0000172">
    <property type="term" value="C:ribonuclease MRP complex"/>
    <property type="evidence" value="ECO:0007669"/>
    <property type="project" value="TreeGrafter"/>
</dbReference>
<protein>
    <submittedName>
        <fullName evidence="2">Uncharacterized protein</fullName>
    </submittedName>
</protein>
<dbReference type="InterPro" id="IPR013893">
    <property type="entry name" value="RNase_P_Rpp40"/>
</dbReference>
<dbReference type="GO" id="GO:0004526">
    <property type="term" value="F:ribonuclease P activity"/>
    <property type="evidence" value="ECO:0007669"/>
    <property type="project" value="TreeGrafter"/>
</dbReference>
<dbReference type="GO" id="GO:0000447">
    <property type="term" value="P:endonucleolytic cleavage in ITS1 to separate SSU-rRNA from 5.8S rRNA and LSU-rRNA from tricistronic rRNA transcript (SSU-rRNA, 5.8S rRNA, LSU-rRNA)"/>
    <property type="evidence" value="ECO:0007669"/>
    <property type="project" value="TreeGrafter"/>
</dbReference>
<dbReference type="Proteomes" id="UP000636479">
    <property type="component" value="Unassembled WGS sequence"/>
</dbReference>
<dbReference type="GO" id="GO:0030681">
    <property type="term" value="C:multimeric ribonuclease P complex"/>
    <property type="evidence" value="ECO:0007669"/>
    <property type="project" value="TreeGrafter"/>
</dbReference>
<evidence type="ECO:0000313" key="2">
    <source>
        <dbReference type="EMBL" id="KAF7309886.1"/>
    </source>
</evidence>
<evidence type="ECO:0000313" key="3">
    <source>
        <dbReference type="Proteomes" id="UP000636479"/>
    </source>
</evidence>
<dbReference type="PANTHER" id="PTHR15396:SF1">
    <property type="entry name" value="RIBONUCLEASE P PROTEIN SUBUNIT P40"/>
    <property type="match status" value="1"/>
</dbReference>
<dbReference type="EMBL" id="JACAZF010000003">
    <property type="protein sequence ID" value="KAF7309886.1"/>
    <property type="molecule type" value="Genomic_DNA"/>
</dbReference>
<dbReference type="RefSeq" id="XP_037223336.1">
    <property type="nucleotide sequence ID" value="XM_037360451.1"/>
</dbReference>
<evidence type="ECO:0000256" key="1">
    <source>
        <dbReference type="SAM" id="MobiDB-lite"/>
    </source>
</evidence>
<keyword evidence="3" id="KW-1185">Reference proteome</keyword>
<accession>A0A8H6WB66</accession>
<sequence length="378" mass="41773">MDPPNTCATRVRITSGSLDAANTKLHRIAAAHPFTRQVDVVFVPNELLKNELVELETVYVSAKVELAKVVEMAEQMQLEDKHAFTALSINTKEDDTWCIDPRTILTMHLSGPTYQMLGGGQSLVGRKVKASRALRGIADDYVVSLPLQLSFHKDRIREKRNEALIAWDKQRSAGFGPWHVAYTTDDTSETIRLATAYGHESFTRQVKCSLSTMTDVRVPNAGIELIKPRPTDPDEADDWDEDMGELFEWVGMAGLGAQRLAANDRVDPFIAVYEAPESFSDTIGDITVIRWTGFLPPEFVQRVIDVCCKSTSFAAITCHGFPTAPVAYIPLGKDGTPSGNTSPPRIPNEDTEDSRCLVISNGRWCLTESISAGDTRWG</sequence>
<dbReference type="GO" id="GO:0000171">
    <property type="term" value="F:ribonuclease MRP activity"/>
    <property type="evidence" value="ECO:0007669"/>
    <property type="project" value="TreeGrafter"/>
</dbReference>
<reference evidence="2" key="1">
    <citation type="submission" date="2020-05" db="EMBL/GenBank/DDBJ databases">
        <title>Mycena genomes resolve the evolution of fungal bioluminescence.</title>
        <authorList>
            <person name="Tsai I.J."/>
        </authorList>
    </citation>
    <scope>NUCLEOTIDE SEQUENCE</scope>
    <source>
        <strain evidence="2">171206Taipei</strain>
    </source>
</reference>
<feature type="region of interest" description="Disordered" evidence="1">
    <location>
        <begin position="332"/>
        <end position="352"/>
    </location>
</feature>
<dbReference type="OrthoDB" id="63112at2759"/>
<organism evidence="2 3">
    <name type="scientific">Mycena indigotica</name>
    <dbReference type="NCBI Taxonomy" id="2126181"/>
    <lineage>
        <taxon>Eukaryota</taxon>
        <taxon>Fungi</taxon>
        <taxon>Dikarya</taxon>
        <taxon>Basidiomycota</taxon>
        <taxon>Agaricomycotina</taxon>
        <taxon>Agaricomycetes</taxon>
        <taxon>Agaricomycetidae</taxon>
        <taxon>Agaricales</taxon>
        <taxon>Marasmiineae</taxon>
        <taxon>Mycenaceae</taxon>
        <taxon>Mycena</taxon>
    </lineage>
</organism>
<comment type="caution">
    <text evidence="2">The sequence shown here is derived from an EMBL/GenBank/DDBJ whole genome shotgun (WGS) entry which is preliminary data.</text>
</comment>
<dbReference type="GeneID" id="59342967"/>
<proteinExistence type="predicted"/>
<dbReference type="AlphaFoldDB" id="A0A8H6WB66"/>
<dbReference type="Pfam" id="PF08584">
    <property type="entry name" value="Ribonuc_P_40"/>
    <property type="match status" value="1"/>
</dbReference>